<dbReference type="SMART" id="SM00225">
    <property type="entry name" value="BTB"/>
    <property type="match status" value="3"/>
</dbReference>
<dbReference type="PANTHER" id="PTHR47843:SF5">
    <property type="entry name" value="BTB_POZ DOMAIN PROTEIN"/>
    <property type="match status" value="1"/>
</dbReference>
<dbReference type="PANTHER" id="PTHR47843">
    <property type="entry name" value="BTB DOMAIN-CONTAINING PROTEIN-RELATED"/>
    <property type="match status" value="1"/>
</dbReference>
<name>A0A4Z1P5M3_9PEZI</name>
<feature type="domain" description="BTB" evidence="1">
    <location>
        <begin position="649"/>
        <end position="717"/>
    </location>
</feature>
<dbReference type="AlphaFoldDB" id="A0A4Z1P5M3"/>
<accession>A0A4Z1P5M3</accession>
<feature type="domain" description="BTB" evidence="1">
    <location>
        <begin position="28"/>
        <end position="96"/>
    </location>
</feature>
<feature type="domain" description="BTB" evidence="1">
    <location>
        <begin position="363"/>
        <end position="431"/>
    </location>
</feature>
<dbReference type="CDD" id="cd18186">
    <property type="entry name" value="BTB_POZ_ZBTB_KLHL-like"/>
    <property type="match status" value="2"/>
</dbReference>
<gene>
    <name evidence="2" type="ORF">E6O75_ATG03041</name>
</gene>
<dbReference type="EMBL" id="SNSC02000006">
    <property type="protein sequence ID" value="TID23405.1"/>
    <property type="molecule type" value="Genomic_DNA"/>
</dbReference>
<dbReference type="STRING" id="86259.A0A4Z1P5M3"/>
<dbReference type="Proteomes" id="UP000298493">
    <property type="component" value="Unassembled WGS sequence"/>
</dbReference>
<sequence>MATEPLAGDPAATLKKVVASLLNSKDFSDLTLTCKDKVFKAHKAVICPQSRFFYNACKKNTFKVGRKRPHEESETGNIDLSHDDVAAVEAMYRYFYECDYGDLAKENSNAMLLHVRVYCLAHKYDIEALKCRAVEQFQDKAKTESIDAQSFAPIVKEIYDTTESKDKLLRQAAVNIAVENRFAIFKSGGGEFADMMDEIGVFGKDVFLEMSVPVLVAYKCPVTGFQFRIKDSAGPLSHRNNPACPPCAIQHLVKQGPGQVASLTWSLIAPAEMFEIWRLTTSIIGVEHGRCQSYGRVLLVILESKSAEFNTSSPYKDLLVLSPFTNNYHTFKLSGFSNKMATDNQGATLKKGVASLLDSNDFSDMTITVKDNKVFKVHKNIISSQSKFFYNACTKDFKEKKEANIDLSEQDPDAVEALLEYLYKSDYTRLTKDNVNALVLHVHVYQLADMYDIAELKEVAAGLFKEAAEKDWELPAFPLAVQEIYINPEDGAKTLRKLVVNQANENLEALLKDDDGEFAQVMTTFGEFGKDLCRASFQGPTSNRNLGHFQCETSCGWSWRIDQRKASRFSCPTDNYVMIRKDVMGGLTFNDYKCQSSTLNTSHKSCLRLCFSIQQQHQLHLWSLITEDDMSELTSMEGIADLLDSGEYSDMSITCKQKVFKVHKAIVCTRSSFFRNAMKNGTFTESESGNIDVSDDDPLAVEAVLRFVYQGSYSSLAENNKDAMILHTQVYNLAEMYAIKNLKTVAAAEFEKLAKKDFKLPTLPLAIKEIYENCPADDKTLRDIATRIVLSNYDSLLKPTKGDFENTKLMELGDFGRDLLHAKLTRSDLGDSGKVNELVHFHYNARTSAPHAQIPMQRL</sequence>
<dbReference type="Pfam" id="PF00651">
    <property type="entry name" value="BTB"/>
    <property type="match status" value="3"/>
</dbReference>
<protein>
    <submittedName>
        <fullName evidence="2">Leptomycin B resistance protein pmd1</fullName>
    </submittedName>
</protein>
<reference evidence="2 3" key="1">
    <citation type="submission" date="2019-04" db="EMBL/GenBank/DDBJ databases">
        <title>High contiguity whole genome sequence and gene annotation resource for two Venturia nashicola isolates.</title>
        <authorList>
            <person name="Prokchorchik M."/>
            <person name="Won K."/>
            <person name="Lee Y."/>
            <person name="Choi E.D."/>
            <person name="Segonzac C."/>
            <person name="Sohn K.H."/>
        </authorList>
    </citation>
    <scope>NUCLEOTIDE SEQUENCE [LARGE SCALE GENOMIC DNA]</scope>
    <source>
        <strain evidence="2 3">PRI2</strain>
    </source>
</reference>
<dbReference type="SUPFAM" id="SSF54695">
    <property type="entry name" value="POZ domain"/>
    <property type="match status" value="3"/>
</dbReference>
<comment type="caution">
    <text evidence="2">The sequence shown here is derived from an EMBL/GenBank/DDBJ whole genome shotgun (WGS) entry which is preliminary data.</text>
</comment>
<evidence type="ECO:0000313" key="2">
    <source>
        <dbReference type="EMBL" id="TID23405.1"/>
    </source>
</evidence>
<evidence type="ECO:0000313" key="3">
    <source>
        <dbReference type="Proteomes" id="UP000298493"/>
    </source>
</evidence>
<dbReference type="InterPro" id="IPR000210">
    <property type="entry name" value="BTB/POZ_dom"/>
</dbReference>
<dbReference type="Gene3D" id="3.30.710.10">
    <property type="entry name" value="Potassium Channel Kv1.1, Chain A"/>
    <property type="match status" value="3"/>
</dbReference>
<evidence type="ECO:0000259" key="1">
    <source>
        <dbReference type="PROSITE" id="PS50097"/>
    </source>
</evidence>
<organism evidence="2 3">
    <name type="scientific">Venturia nashicola</name>
    <dbReference type="NCBI Taxonomy" id="86259"/>
    <lineage>
        <taxon>Eukaryota</taxon>
        <taxon>Fungi</taxon>
        <taxon>Dikarya</taxon>
        <taxon>Ascomycota</taxon>
        <taxon>Pezizomycotina</taxon>
        <taxon>Dothideomycetes</taxon>
        <taxon>Pleosporomycetidae</taxon>
        <taxon>Venturiales</taxon>
        <taxon>Venturiaceae</taxon>
        <taxon>Venturia</taxon>
    </lineage>
</organism>
<keyword evidence="3" id="KW-1185">Reference proteome</keyword>
<proteinExistence type="predicted"/>
<dbReference type="InterPro" id="IPR011333">
    <property type="entry name" value="SKP1/BTB/POZ_sf"/>
</dbReference>
<dbReference type="PROSITE" id="PS50097">
    <property type="entry name" value="BTB"/>
    <property type="match status" value="3"/>
</dbReference>